<evidence type="ECO:0000313" key="2">
    <source>
        <dbReference type="Proteomes" id="UP000822688"/>
    </source>
</evidence>
<dbReference type="Proteomes" id="UP000822688">
    <property type="component" value="Chromosome 12"/>
</dbReference>
<dbReference type="EMBL" id="CM026433">
    <property type="protein sequence ID" value="KAG0555233.1"/>
    <property type="molecule type" value="Genomic_DNA"/>
</dbReference>
<gene>
    <name evidence="1" type="ORF">KC19_12G154200</name>
</gene>
<keyword evidence="2" id="KW-1185">Reference proteome</keyword>
<evidence type="ECO:0000313" key="1">
    <source>
        <dbReference type="EMBL" id="KAG0555233.1"/>
    </source>
</evidence>
<accession>A0A8T0G7J1</accession>
<dbReference type="AlphaFoldDB" id="A0A8T0G7J1"/>
<reference evidence="1" key="1">
    <citation type="submission" date="2020-06" db="EMBL/GenBank/DDBJ databases">
        <title>WGS assembly of Ceratodon purpureus strain R40.</title>
        <authorList>
            <person name="Carey S.B."/>
            <person name="Jenkins J."/>
            <person name="Shu S."/>
            <person name="Lovell J.T."/>
            <person name="Sreedasyam A."/>
            <person name="Maumus F."/>
            <person name="Tiley G.P."/>
            <person name="Fernandez-Pozo N."/>
            <person name="Barry K."/>
            <person name="Chen C."/>
            <person name="Wang M."/>
            <person name="Lipzen A."/>
            <person name="Daum C."/>
            <person name="Saski C.A."/>
            <person name="Payton A.C."/>
            <person name="Mcbreen J.C."/>
            <person name="Conrad R.E."/>
            <person name="Kollar L.M."/>
            <person name="Olsson S."/>
            <person name="Huttunen S."/>
            <person name="Landis J.B."/>
            <person name="Wickett N.J."/>
            <person name="Johnson M.G."/>
            <person name="Rensing S.A."/>
            <person name="Grimwood J."/>
            <person name="Schmutz J."/>
            <person name="Mcdaniel S.F."/>
        </authorList>
    </citation>
    <scope>NUCLEOTIDE SEQUENCE</scope>
    <source>
        <strain evidence="1">R40</strain>
    </source>
</reference>
<organism evidence="1 2">
    <name type="scientific">Ceratodon purpureus</name>
    <name type="common">Fire moss</name>
    <name type="synonym">Dicranum purpureum</name>
    <dbReference type="NCBI Taxonomy" id="3225"/>
    <lineage>
        <taxon>Eukaryota</taxon>
        <taxon>Viridiplantae</taxon>
        <taxon>Streptophyta</taxon>
        <taxon>Embryophyta</taxon>
        <taxon>Bryophyta</taxon>
        <taxon>Bryophytina</taxon>
        <taxon>Bryopsida</taxon>
        <taxon>Dicranidae</taxon>
        <taxon>Pseudoditrichales</taxon>
        <taxon>Ditrichaceae</taxon>
        <taxon>Ceratodon</taxon>
    </lineage>
</organism>
<name>A0A8T0G7J1_CERPU</name>
<comment type="caution">
    <text evidence="1">The sequence shown here is derived from an EMBL/GenBank/DDBJ whole genome shotgun (WGS) entry which is preliminary data.</text>
</comment>
<sequence>METTRAEIWRDSRSVISVEIYRNDVLCDLREVVICSVRKQVIWECGNEYFETKGCWERNEIW</sequence>
<proteinExistence type="predicted"/>
<protein>
    <submittedName>
        <fullName evidence="1">Uncharacterized protein</fullName>
    </submittedName>
</protein>